<reference evidence="3 4" key="1">
    <citation type="journal article" date="2004" name="Science">
        <title>The genome of the diatom Thalassiosira pseudonana: ecology, evolution, and metabolism.</title>
        <authorList>
            <person name="Armbrust E.V."/>
            <person name="Berges J.A."/>
            <person name="Bowler C."/>
            <person name="Green B.R."/>
            <person name="Martinez D."/>
            <person name="Putnam N.H."/>
            <person name="Zhou S."/>
            <person name="Allen A.E."/>
            <person name="Apt K.E."/>
            <person name="Bechner M."/>
            <person name="Brzezinski M.A."/>
            <person name="Chaal B.K."/>
            <person name="Chiovitti A."/>
            <person name="Davis A.K."/>
            <person name="Demarest M.S."/>
            <person name="Detter J.C."/>
            <person name="Glavina T."/>
            <person name="Goodstein D."/>
            <person name="Hadi M.Z."/>
            <person name="Hellsten U."/>
            <person name="Hildebrand M."/>
            <person name="Jenkins B.D."/>
            <person name="Jurka J."/>
            <person name="Kapitonov V.V."/>
            <person name="Kroger N."/>
            <person name="Lau W.W."/>
            <person name="Lane T.W."/>
            <person name="Larimer F.W."/>
            <person name="Lippmeier J.C."/>
            <person name="Lucas S."/>
            <person name="Medina M."/>
            <person name="Montsant A."/>
            <person name="Obornik M."/>
            <person name="Parker M.S."/>
            <person name="Palenik B."/>
            <person name="Pazour G.J."/>
            <person name="Richardson P.M."/>
            <person name="Rynearson T.A."/>
            <person name="Saito M.A."/>
            <person name="Schwartz D.C."/>
            <person name="Thamatrakoln K."/>
            <person name="Valentin K."/>
            <person name="Vardi A."/>
            <person name="Wilkerson F.P."/>
            <person name="Rokhsar D.S."/>
        </authorList>
    </citation>
    <scope>NUCLEOTIDE SEQUENCE [LARGE SCALE GENOMIC DNA]</scope>
    <source>
        <strain evidence="3 4">CCMP1335</strain>
    </source>
</reference>
<dbReference type="SUPFAM" id="SSF57959">
    <property type="entry name" value="Leucine zipper domain"/>
    <property type="match status" value="1"/>
</dbReference>
<dbReference type="PROSITE" id="PS50217">
    <property type="entry name" value="BZIP"/>
    <property type="match status" value="1"/>
</dbReference>
<dbReference type="PaxDb" id="35128-Thaps9902"/>
<dbReference type="PROSITE" id="PS00036">
    <property type="entry name" value="BZIP_BASIC"/>
    <property type="match status" value="1"/>
</dbReference>
<dbReference type="GeneID" id="7452716"/>
<dbReference type="CDD" id="cd14687">
    <property type="entry name" value="bZIP_ATF2"/>
    <property type="match status" value="1"/>
</dbReference>
<reference evidence="3 4" key="2">
    <citation type="journal article" date="2008" name="Nature">
        <title>The Phaeodactylum genome reveals the evolutionary history of diatom genomes.</title>
        <authorList>
            <person name="Bowler C."/>
            <person name="Allen A.E."/>
            <person name="Badger J.H."/>
            <person name="Grimwood J."/>
            <person name="Jabbari K."/>
            <person name="Kuo A."/>
            <person name="Maheswari U."/>
            <person name="Martens C."/>
            <person name="Maumus F."/>
            <person name="Otillar R.P."/>
            <person name="Rayko E."/>
            <person name="Salamov A."/>
            <person name="Vandepoele K."/>
            <person name="Beszteri B."/>
            <person name="Gruber A."/>
            <person name="Heijde M."/>
            <person name="Katinka M."/>
            <person name="Mock T."/>
            <person name="Valentin K."/>
            <person name="Verret F."/>
            <person name="Berges J.A."/>
            <person name="Brownlee C."/>
            <person name="Cadoret J.P."/>
            <person name="Chiovitti A."/>
            <person name="Choi C.J."/>
            <person name="Coesel S."/>
            <person name="De Martino A."/>
            <person name="Detter J.C."/>
            <person name="Durkin C."/>
            <person name="Falciatore A."/>
            <person name="Fournet J."/>
            <person name="Haruta M."/>
            <person name="Huysman M.J."/>
            <person name="Jenkins B.D."/>
            <person name="Jiroutova K."/>
            <person name="Jorgensen R.E."/>
            <person name="Joubert Y."/>
            <person name="Kaplan A."/>
            <person name="Kroger N."/>
            <person name="Kroth P.G."/>
            <person name="La Roche J."/>
            <person name="Lindquist E."/>
            <person name="Lommer M."/>
            <person name="Martin-Jezequel V."/>
            <person name="Lopez P.J."/>
            <person name="Lucas S."/>
            <person name="Mangogna M."/>
            <person name="McGinnis K."/>
            <person name="Medlin L.K."/>
            <person name="Montsant A."/>
            <person name="Oudot-Le Secq M.P."/>
            <person name="Napoli C."/>
            <person name="Obornik M."/>
            <person name="Parker M.S."/>
            <person name="Petit J.L."/>
            <person name="Porcel B.M."/>
            <person name="Poulsen N."/>
            <person name="Robison M."/>
            <person name="Rychlewski L."/>
            <person name="Rynearson T.A."/>
            <person name="Schmutz J."/>
            <person name="Shapiro H."/>
            <person name="Siaut M."/>
            <person name="Stanley M."/>
            <person name="Sussman M.R."/>
            <person name="Taylor A.R."/>
            <person name="Vardi A."/>
            <person name="von Dassow P."/>
            <person name="Vyverman W."/>
            <person name="Willis A."/>
            <person name="Wyrwicz L.S."/>
            <person name="Rokhsar D.S."/>
            <person name="Weissenbach J."/>
            <person name="Armbrust E.V."/>
            <person name="Green B.R."/>
            <person name="Van de Peer Y."/>
            <person name="Grigoriev I.V."/>
        </authorList>
    </citation>
    <scope>NUCLEOTIDE SEQUENCE [LARGE SCALE GENOMIC DNA]</scope>
    <source>
        <strain evidence="3 4">CCMP1335</strain>
    </source>
</reference>
<evidence type="ECO:0000256" key="1">
    <source>
        <dbReference type="SAM" id="MobiDB-lite"/>
    </source>
</evidence>
<gene>
    <name evidence="3" type="primary">bZIP7</name>
    <name evidence="3" type="ORF">THAPSDRAFT_9902</name>
</gene>
<dbReference type="AlphaFoldDB" id="B8CCL6"/>
<dbReference type="InterPro" id="IPR004827">
    <property type="entry name" value="bZIP"/>
</dbReference>
<evidence type="ECO:0000313" key="4">
    <source>
        <dbReference type="Proteomes" id="UP000001449"/>
    </source>
</evidence>
<proteinExistence type="predicted"/>
<sequence length="442" mass="46115">MSSNNKQSAEMKALMDAVTAVTSNDADAQAAAAAVAAFPFPPSSSGFVFPPAGMVSSAAIPSSASAATASVGGLPIRKRNHDEVDLSTDPFAISIKPPGAKRGRKIGSTNCKDASVARARRLEQNRLAAIESRRRKKIMVEELQRSVGFYTKSNASIKSQNAELERQILMARQKIIHGGDGGLDTVASTSVDSSKEAVNGNATSAKESSTKSDQPPSSSTATTIAKRASVGYAKDDYTSFKSPISSIDDEQAQQAQFAATQALYKSMGFPPGAARAAASTFSQYVSQTGNVPCATIHRNKSAKAEASEVAAAIASIPSADIASMDKEPKKQQIKPPPSYSLVPPIEVEPKASPKVDPNMAYIEALNKFAMEQAAAANSAAAAATAAIQAVNFHRQQMKGGSSASSVPLSSSVAFSPFLPGSSGFQFPSFPMPPQSSKEEMKK</sequence>
<dbReference type="InParanoid" id="B8CCL6"/>
<organism evidence="3 4">
    <name type="scientific">Thalassiosira pseudonana</name>
    <name type="common">Marine diatom</name>
    <name type="synonym">Cyclotella nana</name>
    <dbReference type="NCBI Taxonomy" id="35128"/>
    <lineage>
        <taxon>Eukaryota</taxon>
        <taxon>Sar</taxon>
        <taxon>Stramenopiles</taxon>
        <taxon>Ochrophyta</taxon>
        <taxon>Bacillariophyta</taxon>
        <taxon>Coscinodiscophyceae</taxon>
        <taxon>Thalassiosirophycidae</taxon>
        <taxon>Thalassiosirales</taxon>
        <taxon>Thalassiosiraceae</taxon>
        <taxon>Thalassiosira</taxon>
    </lineage>
</organism>
<dbReference type="RefSeq" id="XP_002293790.1">
    <property type="nucleotide sequence ID" value="XM_002293754.1"/>
</dbReference>
<keyword evidence="4" id="KW-1185">Reference proteome</keyword>
<name>B8CCL6_THAPS</name>
<dbReference type="HOGENOM" id="CLU_753353_0_0_1"/>
<dbReference type="Gene3D" id="1.20.5.170">
    <property type="match status" value="1"/>
</dbReference>
<evidence type="ECO:0000259" key="2">
    <source>
        <dbReference type="PROSITE" id="PS50217"/>
    </source>
</evidence>
<feature type="domain" description="BZIP" evidence="2">
    <location>
        <begin position="115"/>
        <end position="168"/>
    </location>
</feature>
<dbReference type="Proteomes" id="UP000001449">
    <property type="component" value="Chromosome 14"/>
</dbReference>
<dbReference type="STRING" id="35128.B8CCL6"/>
<feature type="region of interest" description="Disordered" evidence="1">
    <location>
        <begin position="423"/>
        <end position="442"/>
    </location>
</feature>
<evidence type="ECO:0000313" key="3">
    <source>
        <dbReference type="EMBL" id="EED88799.1"/>
    </source>
</evidence>
<dbReference type="EMBL" id="CM000649">
    <property type="protein sequence ID" value="EED88799.1"/>
    <property type="molecule type" value="Genomic_DNA"/>
</dbReference>
<dbReference type="GO" id="GO:0003700">
    <property type="term" value="F:DNA-binding transcription factor activity"/>
    <property type="evidence" value="ECO:0007669"/>
    <property type="project" value="InterPro"/>
</dbReference>
<protein>
    <recommendedName>
        <fullName evidence="2">BZIP domain-containing protein</fullName>
    </recommendedName>
</protein>
<feature type="compositionally biased region" description="Low complexity" evidence="1">
    <location>
        <begin position="211"/>
        <end position="220"/>
    </location>
</feature>
<accession>B8CCL6</accession>
<dbReference type="Pfam" id="PF00170">
    <property type="entry name" value="bZIP_1"/>
    <property type="match status" value="1"/>
</dbReference>
<dbReference type="SMART" id="SM00338">
    <property type="entry name" value="BRLZ"/>
    <property type="match status" value="1"/>
</dbReference>
<dbReference type="KEGG" id="tps:THAPSDRAFT_9902"/>
<feature type="region of interest" description="Disordered" evidence="1">
    <location>
        <begin position="190"/>
        <end position="224"/>
    </location>
</feature>
<dbReference type="InterPro" id="IPR046347">
    <property type="entry name" value="bZIP_sf"/>
</dbReference>
<dbReference type="eggNOG" id="ENOG502STHU">
    <property type="taxonomic scope" value="Eukaryota"/>
</dbReference>